<evidence type="ECO:0000313" key="7">
    <source>
        <dbReference type="EMBL" id="RJF99223.1"/>
    </source>
</evidence>
<dbReference type="Gene3D" id="3.10.20.310">
    <property type="entry name" value="membrane protein fhac"/>
    <property type="match status" value="1"/>
</dbReference>
<feature type="domain" description="Haemolysin activator HlyB C-terminal" evidence="5">
    <location>
        <begin position="176"/>
        <end position="492"/>
    </location>
</feature>
<keyword evidence="1" id="KW-1134">Transmembrane beta strand</keyword>
<dbReference type="InterPro" id="IPR051544">
    <property type="entry name" value="TPS_OM_transporter"/>
</dbReference>
<dbReference type="GO" id="GO:0008320">
    <property type="term" value="F:protein transmembrane transporter activity"/>
    <property type="evidence" value="ECO:0007669"/>
    <property type="project" value="TreeGrafter"/>
</dbReference>
<reference evidence="8" key="1">
    <citation type="submission" date="2018-09" db="EMBL/GenBank/DDBJ databases">
        <authorList>
            <person name="Zhu H."/>
        </authorList>
    </citation>
    <scope>NUCLEOTIDE SEQUENCE [LARGE SCALE GENOMIC DNA]</scope>
    <source>
        <strain evidence="8">K1R23-30</strain>
    </source>
</reference>
<protein>
    <submittedName>
        <fullName evidence="7">ShlB/FhaC/HecB family hemolysin secretion/activation protein</fullName>
    </submittedName>
</protein>
<dbReference type="Gene3D" id="2.40.160.50">
    <property type="entry name" value="membrane protein fhac: a member of the omp85/tpsb transporter family"/>
    <property type="match status" value="1"/>
</dbReference>
<dbReference type="PANTHER" id="PTHR34597">
    <property type="entry name" value="SLR1661 PROTEIN"/>
    <property type="match status" value="1"/>
</dbReference>
<keyword evidence="2" id="KW-0812">Transmembrane</keyword>
<feature type="chain" id="PRO_5017402359" evidence="4">
    <location>
        <begin position="25"/>
        <end position="530"/>
    </location>
</feature>
<evidence type="ECO:0000256" key="3">
    <source>
        <dbReference type="ARBA" id="ARBA00023237"/>
    </source>
</evidence>
<dbReference type="Pfam" id="PF03865">
    <property type="entry name" value="ShlB"/>
    <property type="match status" value="1"/>
</dbReference>
<keyword evidence="4" id="KW-0732">Signal</keyword>
<dbReference type="GO" id="GO:0046819">
    <property type="term" value="P:protein secretion by the type V secretion system"/>
    <property type="evidence" value="ECO:0007669"/>
    <property type="project" value="TreeGrafter"/>
</dbReference>
<proteinExistence type="predicted"/>
<dbReference type="GO" id="GO:0098046">
    <property type="term" value="C:type V protein secretion system complex"/>
    <property type="evidence" value="ECO:0007669"/>
    <property type="project" value="TreeGrafter"/>
</dbReference>
<dbReference type="InterPro" id="IPR005565">
    <property type="entry name" value="Hemolysn_activator_HlyB_C"/>
</dbReference>
<feature type="domain" description="Polypeptide-transport-associated ShlB-type" evidence="6">
    <location>
        <begin position="34"/>
        <end position="108"/>
    </location>
</feature>
<keyword evidence="8" id="KW-1185">Reference proteome</keyword>
<sequence length="530" mass="57192">MNKFLPRRVIAGSVLLVLAIAAIAAEESDAIGRFEITRYEVTGNTLLDPSTIDTLLIPFTGKARNFGDVQRALETLEAAYHALGYNVVQVALPEQVLKQGEVRLHVIQTRLGKVRVEGNKAFDDANIRRSVPGLREGESPNIAQISSSLKLANENPAKKTTLQLQSGDRDDEVNAVLKVEDDKPWRIAATLDNSGNKSTGETQLATQFQYANVAGTDQVLSLQYTTTLERPSQVSVYGVGYHVPLYALGDSIDLFASYSDVDSGSVLAGIFNLQVSGRGTVMGARYNQNLRRAGNYESRIVYGLDYKDYKNNVALSGVQLGNDVTVHPLSIAYGGNWSDGRSEMVFSLTGMRNIPGGDRGGSADFARLRAGAPAAYSILRYNAGYARSLSNDWQVKVALSGQYTRDALVPGEQFGAGGAGTVRGFHERDVSNDEGRLISAELYTPNLCGSIQSVATQCRALAFYDAAHLSRNNALPGEDAKASIGSIGLGFRLGMSKHLTMQMDYGHVVDGGVTQIKGDGRLHIRLGLTY</sequence>
<organism evidence="7 8">
    <name type="scientific">Noviherbaspirillum saxi</name>
    <dbReference type="NCBI Taxonomy" id="2320863"/>
    <lineage>
        <taxon>Bacteria</taxon>
        <taxon>Pseudomonadati</taxon>
        <taxon>Pseudomonadota</taxon>
        <taxon>Betaproteobacteria</taxon>
        <taxon>Burkholderiales</taxon>
        <taxon>Oxalobacteraceae</taxon>
        <taxon>Noviherbaspirillum</taxon>
    </lineage>
</organism>
<dbReference type="RefSeq" id="WP_119769164.1">
    <property type="nucleotide sequence ID" value="NZ_QYUO01000001.1"/>
</dbReference>
<evidence type="ECO:0000256" key="4">
    <source>
        <dbReference type="SAM" id="SignalP"/>
    </source>
</evidence>
<accession>A0A3A3FTU8</accession>
<dbReference type="InterPro" id="IPR013686">
    <property type="entry name" value="Polypept-transport_assoc_ShlB"/>
</dbReference>
<evidence type="ECO:0000259" key="6">
    <source>
        <dbReference type="Pfam" id="PF08479"/>
    </source>
</evidence>
<comment type="caution">
    <text evidence="7">The sequence shown here is derived from an EMBL/GenBank/DDBJ whole genome shotgun (WGS) entry which is preliminary data.</text>
</comment>
<evidence type="ECO:0000256" key="1">
    <source>
        <dbReference type="ARBA" id="ARBA00022452"/>
    </source>
</evidence>
<dbReference type="AlphaFoldDB" id="A0A3A3FTU8"/>
<evidence type="ECO:0000259" key="5">
    <source>
        <dbReference type="Pfam" id="PF03865"/>
    </source>
</evidence>
<keyword evidence="1" id="KW-0472">Membrane</keyword>
<dbReference type="Pfam" id="PF08479">
    <property type="entry name" value="POTRA_2"/>
    <property type="match status" value="1"/>
</dbReference>
<dbReference type="OrthoDB" id="9763372at2"/>
<dbReference type="PANTHER" id="PTHR34597:SF6">
    <property type="entry name" value="BLR6126 PROTEIN"/>
    <property type="match status" value="1"/>
</dbReference>
<evidence type="ECO:0000256" key="2">
    <source>
        <dbReference type="ARBA" id="ARBA00022692"/>
    </source>
</evidence>
<dbReference type="EMBL" id="QYUO01000001">
    <property type="protein sequence ID" value="RJF99223.1"/>
    <property type="molecule type" value="Genomic_DNA"/>
</dbReference>
<dbReference type="Proteomes" id="UP000265955">
    <property type="component" value="Unassembled WGS sequence"/>
</dbReference>
<feature type="signal peptide" evidence="4">
    <location>
        <begin position="1"/>
        <end position="24"/>
    </location>
</feature>
<name>A0A3A3FTU8_9BURK</name>
<keyword evidence="3" id="KW-0998">Cell outer membrane</keyword>
<evidence type="ECO:0000313" key="8">
    <source>
        <dbReference type="Proteomes" id="UP000265955"/>
    </source>
</evidence>
<gene>
    <name evidence="7" type="ORF">D3871_12360</name>
</gene>